<proteinExistence type="predicted"/>
<dbReference type="EMBL" id="DS268114">
    <property type="protein sequence ID" value="KMM72624.1"/>
    <property type="molecule type" value="Genomic_DNA"/>
</dbReference>
<gene>
    <name evidence="1" type="ORF">CPAG_08918</name>
</gene>
<reference evidence="1 2" key="1">
    <citation type="submission" date="2007-06" db="EMBL/GenBank/DDBJ databases">
        <title>The Genome Sequence of Coccidioides posadasii RMSCC_3488.</title>
        <authorList>
            <consortium name="Coccidioides Genome Resources Consortium"/>
            <consortium name="The Broad Institute Genome Sequencing Platform"/>
            <person name="Henn M.R."/>
            <person name="Sykes S."/>
            <person name="Young S."/>
            <person name="Jaffe D."/>
            <person name="Berlin A."/>
            <person name="Alvarez P."/>
            <person name="Butler J."/>
            <person name="Gnerre S."/>
            <person name="Grabherr M."/>
            <person name="Mauceli E."/>
            <person name="Brockman W."/>
            <person name="Kodira C."/>
            <person name="Alvarado L."/>
            <person name="Zeng Q."/>
            <person name="Crawford M."/>
            <person name="Antoine C."/>
            <person name="Devon K."/>
            <person name="Galgiani J."/>
            <person name="Orsborn K."/>
            <person name="Lewis M.L."/>
            <person name="Nusbaum C."/>
            <person name="Galagan J."/>
            <person name="Birren B."/>
        </authorList>
    </citation>
    <scope>NUCLEOTIDE SEQUENCE [LARGE SCALE GENOMIC DNA]</scope>
    <source>
        <strain evidence="1 2">RMSCC 3488</strain>
    </source>
</reference>
<name>A0A0J6FU55_COCPO</name>
<sequence>MAYDVSDGLRLDSETGQDLNPERDWYFRLNNNVAHRILFVAGQQLSPFAHSPQARAVLALPGQDVPFVRGSMNEYQVLSHQPSYINAILIQSHGRPKVFVCSQSAAGYQATLAEHVVTANDGEDAVEVIEIVDSDEEDGSQQSDGCPRALITDGQARYAWLAPLCGAWD</sequence>
<dbReference type="AlphaFoldDB" id="A0A0J6FU55"/>
<protein>
    <submittedName>
        <fullName evidence="1">Uncharacterized protein</fullName>
    </submittedName>
</protein>
<dbReference type="OrthoDB" id="4500275at2759"/>
<dbReference type="VEuPathDB" id="FungiDB:CPAG_08918"/>
<organism evidence="1 2">
    <name type="scientific">Coccidioides posadasii RMSCC 3488</name>
    <dbReference type="NCBI Taxonomy" id="454284"/>
    <lineage>
        <taxon>Eukaryota</taxon>
        <taxon>Fungi</taxon>
        <taxon>Dikarya</taxon>
        <taxon>Ascomycota</taxon>
        <taxon>Pezizomycotina</taxon>
        <taxon>Eurotiomycetes</taxon>
        <taxon>Eurotiomycetidae</taxon>
        <taxon>Onygenales</taxon>
        <taxon>Onygenaceae</taxon>
        <taxon>Coccidioides</taxon>
    </lineage>
</organism>
<evidence type="ECO:0000313" key="2">
    <source>
        <dbReference type="Proteomes" id="UP000054567"/>
    </source>
</evidence>
<dbReference type="Proteomes" id="UP000054567">
    <property type="component" value="Unassembled WGS sequence"/>
</dbReference>
<evidence type="ECO:0000313" key="1">
    <source>
        <dbReference type="EMBL" id="KMM72624.1"/>
    </source>
</evidence>
<reference evidence="2" key="3">
    <citation type="journal article" date="2010" name="Genome Res.">
        <title>Population genomic sequencing of Coccidioides fungi reveals recent hybridization and transposon control.</title>
        <authorList>
            <person name="Neafsey D.E."/>
            <person name="Barker B.M."/>
            <person name="Sharpton T.J."/>
            <person name="Stajich J.E."/>
            <person name="Park D.J."/>
            <person name="Whiston E."/>
            <person name="Hung C.-Y."/>
            <person name="McMahan C."/>
            <person name="White J."/>
            <person name="Sykes S."/>
            <person name="Heiman D."/>
            <person name="Young S."/>
            <person name="Zeng Q."/>
            <person name="Abouelleil A."/>
            <person name="Aftuck L."/>
            <person name="Bessette D."/>
            <person name="Brown A."/>
            <person name="FitzGerald M."/>
            <person name="Lui A."/>
            <person name="Macdonald J.P."/>
            <person name="Priest M."/>
            <person name="Orbach M.J."/>
            <person name="Galgiani J.N."/>
            <person name="Kirkland T.N."/>
            <person name="Cole G.T."/>
            <person name="Birren B.W."/>
            <person name="Henn M.R."/>
            <person name="Taylor J.W."/>
            <person name="Rounsley S.D."/>
        </authorList>
    </citation>
    <scope>NUCLEOTIDE SEQUENCE [LARGE SCALE GENOMIC DNA]</scope>
    <source>
        <strain evidence="2">RMSCC 3488</strain>
    </source>
</reference>
<accession>A0A0J6FU55</accession>
<reference evidence="2" key="2">
    <citation type="journal article" date="2009" name="Genome Res.">
        <title>Comparative genomic analyses of the human fungal pathogens Coccidioides and their relatives.</title>
        <authorList>
            <person name="Sharpton T.J."/>
            <person name="Stajich J.E."/>
            <person name="Rounsley S.D."/>
            <person name="Gardner M.J."/>
            <person name="Wortman J.R."/>
            <person name="Jordar V.S."/>
            <person name="Maiti R."/>
            <person name="Kodira C.D."/>
            <person name="Neafsey D.E."/>
            <person name="Zeng Q."/>
            <person name="Hung C.-Y."/>
            <person name="McMahan C."/>
            <person name="Muszewska A."/>
            <person name="Grynberg M."/>
            <person name="Mandel M.A."/>
            <person name="Kellner E.M."/>
            <person name="Barker B.M."/>
            <person name="Galgiani J.N."/>
            <person name="Orbach M.J."/>
            <person name="Kirkland T.N."/>
            <person name="Cole G.T."/>
            <person name="Henn M.R."/>
            <person name="Birren B.W."/>
            <person name="Taylor J.W."/>
        </authorList>
    </citation>
    <scope>NUCLEOTIDE SEQUENCE [LARGE SCALE GENOMIC DNA]</scope>
    <source>
        <strain evidence="2">RMSCC 3488</strain>
    </source>
</reference>